<dbReference type="PANTHER" id="PTHR46007">
    <property type="entry name" value="MEDIATOR OF RNA POLYMERASE II TRANSCRIPTION SUBUNIT 12"/>
    <property type="match status" value="1"/>
</dbReference>
<protein>
    <submittedName>
        <fullName evidence="2">Uncharacterized protein</fullName>
    </submittedName>
</protein>
<feature type="compositionally biased region" description="Polar residues" evidence="1">
    <location>
        <begin position="14"/>
        <end position="24"/>
    </location>
</feature>
<accession>A0A6H5IUF0</accession>
<evidence type="ECO:0000313" key="3">
    <source>
        <dbReference type="Proteomes" id="UP000479190"/>
    </source>
</evidence>
<feature type="region of interest" description="Disordered" evidence="1">
    <location>
        <begin position="1"/>
        <end position="47"/>
    </location>
</feature>
<reference evidence="2 3" key="1">
    <citation type="submission" date="2020-02" db="EMBL/GenBank/DDBJ databases">
        <authorList>
            <person name="Ferguson B K."/>
        </authorList>
    </citation>
    <scope>NUCLEOTIDE SEQUENCE [LARGE SCALE GENOMIC DNA]</scope>
</reference>
<feature type="compositionally biased region" description="Pro residues" evidence="1">
    <location>
        <begin position="32"/>
        <end position="42"/>
    </location>
</feature>
<dbReference type="PANTHER" id="PTHR46007:SF8">
    <property type="entry name" value="C2H2-TYPE DOMAIN-CONTAINING PROTEIN"/>
    <property type="match status" value="1"/>
</dbReference>
<feature type="region of interest" description="Disordered" evidence="1">
    <location>
        <begin position="137"/>
        <end position="169"/>
    </location>
</feature>
<dbReference type="InterPro" id="IPR051647">
    <property type="entry name" value="Mediator_comp_sub12"/>
</dbReference>
<dbReference type="AlphaFoldDB" id="A0A6H5IUF0"/>
<dbReference type="OrthoDB" id="7987013at2759"/>
<sequence length="578" mass="64850">MTYSRRQQPAGASASATVELQNATGRLANLEFPPPPPYPPPRGNAKNNKVLFDEQTDIISEQQHNHHNVYQHRVLVHHTPRSVHDYSYAYYEAGVGSGAVSSLVQSPVKSYSSAANVRATPQEYCQQDFHLIQQAPPLQQPPSQQKQQQLQKQQMQPSHRSESSAPNSPQFVSAYSAVQDYDLQEYRTNPHKRHTYVTRYGTEENIYEEISEINDISELHIGTDALQSGTSAQFRNYFLTIAIPRNSFPINLGHRSSIIYTRQYRRALHGSRRSLVADEVREVQSRHQRVLGELNLDVEAMLMPTMADQQNGDREQSVVAINGCGAVAHSNGNATELQMLGHHHHVHHEMLSSPIATCAADLDSGFSGSSSASYRSGLGSLRRSLGRTSTPEIMSNGHYVGCNGSMPHHQSHQYYNLRHLPLHSLQQQDQHQLQQLHQQQLQQHHHRMNGTVSVSSNSSKVKAAMIWKKGWKKLQALGSLKNVNQREALRGGTSPSLYVDAFTRSSEAKYTCIDTNNASVTWCTRSTECDLTPSTQSVRSKNNKTPRGIFFWGQIGDLVHQVDGMWFDTFDSVSTIQK</sequence>
<name>A0A6H5IUF0_9HYME</name>
<dbReference type="GO" id="GO:0003713">
    <property type="term" value="F:transcription coactivator activity"/>
    <property type="evidence" value="ECO:0007669"/>
    <property type="project" value="TreeGrafter"/>
</dbReference>
<gene>
    <name evidence="2" type="ORF">TBRA_LOCUS11267</name>
</gene>
<evidence type="ECO:0000256" key="1">
    <source>
        <dbReference type="SAM" id="MobiDB-lite"/>
    </source>
</evidence>
<feature type="compositionally biased region" description="Low complexity" evidence="1">
    <location>
        <begin position="137"/>
        <end position="158"/>
    </location>
</feature>
<dbReference type="EMBL" id="CADCXV010000968">
    <property type="protein sequence ID" value="CAB0039527.1"/>
    <property type="molecule type" value="Genomic_DNA"/>
</dbReference>
<keyword evidence="3" id="KW-1185">Reference proteome</keyword>
<dbReference type="GO" id="GO:0045944">
    <property type="term" value="P:positive regulation of transcription by RNA polymerase II"/>
    <property type="evidence" value="ECO:0007669"/>
    <property type="project" value="TreeGrafter"/>
</dbReference>
<dbReference type="GO" id="GO:0016592">
    <property type="term" value="C:mediator complex"/>
    <property type="evidence" value="ECO:0007669"/>
    <property type="project" value="TreeGrafter"/>
</dbReference>
<proteinExistence type="predicted"/>
<evidence type="ECO:0000313" key="2">
    <source>
        <dbReference type="EMBL" id="CAB0039527.1"/>
    </source>
</evidence>
<organism evidence="2 3">
    <name type="scientific">Trichogramma brassicae</name>
    <dbReference type="NCBI Taxonomy" id="86971"/>
    <lineage>
        <taxon>Eukaryota</taxon>
        <taxon>Metazoa</taxon>
        <taxon>Ecdysozoa</taxon>
        <taxon>Arthropoda</taxon>
        <taxon>Hexapoda</taxon>
        <taxon>Insecta</taxon>
        <taxon>Pterygota</taxon>
        <taxon>Neoptera</taxon>
        <taxon>Endopterygota</taxon>
        <taxon>Hymenoptera</taxon>
        <taxon>Apocrita</taxon>
        <taxon>Proctotrupomorpha</taxon>
        <taxon>Chalcidoidea</taxon>
        <taxon>Trichogrammatidae</taxon>
        <taxon>Trichogramma</taxon>
    </lineage>
</organism>
<dbReference type="Proteomes" id="UP000479190">
    <property type="component" value="Unassembled WGS sequence"/>
</dbReference>